<evidence type="ECO:0000256" key="1">
    <source>
        <dbReference type="SAM" id="SignalP"/>
    </source>
</evidence>
<reference evidence="3 4" key="1">
    <citation type="submission" date="2020-01" db="EMBL/GenBank/DDBJ databases">
        <title>Spongiivirga citrea KCTC 32990T.</title>
        <authorList>
            <person name="Wang G."/>
        </authorList>
    </citation>
    <scope>NUCLEOTIDE SEQUENCE [LARGE SCALE GENOMIC DNA]</scope>
    <source>
        <strain evidence="3 4">KCTC 32990</strain>
    </source>
</reference>
<dbReference type="Gene3D" id="2.160.20.120">
    <property type="match status" value="1"/>
</dbReference>
<comment type="caution">
    <text evidence="3">The sequence shown here is derived from an EMBL/GenBank/DDBJ whole genome shotgun (WGS) entry which is preliminary data.</text>
</comment>
<gene>
    <name evidence="3" type="ORF">GWK10_05395</name>
</gene>
<dbReference type="AlphaFoldDB" id="A0A6M0CKW7"/>
<feature type="signal peptide" evidence="1">
    <location>
        <begin position="1"/>
        <end position="21"/>
    </location>
</feature>
<accession>A0A6M0CKW7</accession>
<keyword evidence="1" id="KW-0732">Signal</keyword>
<dbReference type="Proteomes" id="UP000474296">
    <property type="component" value="Unassembled WGS sequence"/>
</dbReference>
<feature type="chain" id="PRO_5026946472" description="Putative auto-transporter adhesin head GIN domain-containing protein" evidence="1">
    <location>
        <begin position="22"/>
        <end position="242"/>
    </location>
</feature>
<evidence type="ECO:0000313" key="3">
    <source>
        <dbReference type="EMBL" id="NER16634.1"/>
    </source>
</evidence>
<sequence>MKLSNFSLFICALLFSFNTQAQKITNLSRSTSTKTFEFDNYDAIDVSDDFKLTVSFSSKNSPITVEANDNIIQYVDVYKEGSTLYFRLKKRLGYTSWRGNLILRASLTTTNIDAFYVSSDATVELTNTLSNSNLSLNIKGDGVFNGKLNVDNFELNAKSDAQVNILGKVATMKAYLSSDAQLKARDLVVNDLEIELKSDSQARIQVRNTIDAYATSDASLRYLGNPKVLRSKATGDAHIRSM</sequence>
<feature type="domain" description="Putative auto-transporter adhesin head GIN" evidence="2">
    <location>
        <begin position="40"/>
        <end position="226"/>
    </location>
</feature>
<name>A0A6M0CKW7_9FLAO</name>
<dbReference type="InterPro" id="IPR021255">
    <property type="entry name" value="DUF2807"/>
</dbReference>
<dbReference type="EMBL" id="JAABOQ010000002">
    <property type="protein sequence ID" value="NER16634.1"/>
    <property type="molecule type" value="Genomic_DNA"/>
</dbReference>
<organism evidence="3 4">
    <name type="scientific">Spongiivirga citrea</name>
    <dbReference type="NCBI Taxonomy" id="1481457"/>
    <lineage>
        <taxon>Bacteria</taxon>
        <taxon>Pseudomonadati</taxon>
        <taxon>Bacteroidota</taxon>
        <taxon>Flavobacteriia</taxon>
        <taxon>Flavobacteriales</taxon>
        <taxon>Flavobacteriaceae</taxon>
        <taxon>Spongiivirga</taxon>
    </lineage>
</organism>
<protein>
    <recommendedName>
        <fullName evidence="2">Putative auto-transporter adhesin head GIN domain-containing protein</fullName>
    </recommendedName>
</protein>
<proteinExistence type="predicted"/>
<keyword evidence="4" id="KW-1185">Reference proteome</keyword>
<evidence type="ECO:0000259" key="2">
    <source>
        <dbReference type="Pfam" id="PF10988"/>
    </source>
</evidence>
<evidence type="ECO:0000313" key="4">
    <source>
        <dbReference type="Proteomes" id="UP000474296"/>
    </source>
</evidence>
<dbReference type="RefSeq" id="WP_164029981.1">
    <property type="nucleotide sequence ID" value="NZ_JAABOQ010000002.1"/>
</dbReference>
<dbReference type="Pfam" id="PF10988">
    <property type="entry name" value="DUF2807"/>
    <property type="match status" value="1"/>
</dbReference>